<dbReference type="PANTHER" id="PTHR33104:SF2">
    <property type="entry name" value="CXC3 LIKE CYSTEINE CLUSTER DOMAIN-CONTAINING PROTEIN"/>
    <property type="match status" value="1"/>
</dbReference>
<feature type="non-terminal residue" evidence="1">
    <location>
        <position position="1"/>
    </location>
</feature>
<dbReference type="PANTHER" id="PTHR33104">
    <property type="entry name" value="SI:DKEY-29D5.2"/>
    <property type="match status" value="1"/>
</dbReference>
<protein>
    <recommendedName>
        <fullName evidence="3">CxC2-like cysteine cluster KDZ transposase-associated domain-containing protein</fullName>
    </recommendedName>
</protein>
<dbReference type="AlphaFoldDB" id="A0A0C9TQK7"/>
<reference evidence="1 2" key="1">
    <citation type="submission" date="2014-06" db="EMBL/GenBank/DDBJ databases">
        <authorList>
            <consortium name="DOE Joint Genome Institute"/>
            <person name="Kuo A."/>
            <person name="Kohler A."/>
            <person name="Nagy L.G."/>
            <person name="Floudas D."/>
            <person name="Copeland A."/>
            <person name="Barry K.W."/>
            <person name="Cichocki N."/>
            <person name="Veneault-Fourrey C."/>
            <person name="LaButti K."/>
            <person name="Lindquist E.A."/>
            <person name="Lipzen A."/>
            <person name="Lundell T."/>
            <person name="Morin E."/>
            <person name="Murat C."/>
            <person name="Sun H."/>
            <person name="Tunlid A."/>
            <person name="Henrissat B."/>
            <person name="Grigoriev I.V."/>
            <person name="Hibbett D.S."/>
            <person name="Martin F."/>
            <person name="Nordberg H.P."/>
            <person name="Cantor M.N."/>
            <person name="Hua S.X."/>
        </authorList>
    </citation>
    <scope>NUCLEOTIDE SEQUENCE [LARGE SCALE GENOMIC DNA]</scope>
    <source>
        <strain evidence="1 2">ATCC 200175</strain>
    </source>
</reference>
<name>A0A0C9TQK7_PAXIN</name>
<evidence type="ECO:0008006" key="3">
    <source>
        <dbReference type="Google" id="ProtNLM"/>
    </source>
</evidence>
<evidence type="ECO:0000313" key="2">
    <source>
        <dbReference type="Proteomes" id="UP000053647"/>
    </source>
</evidence>
<dbReference type="Pfam" id="PF18758">
    <property type="entry name" value="KDZ"/>
    <property type="match status" value="1"/>
</dbReference>
<dbReference type="HOGENOM" id="CLU_003703_13_3_1"/>
<dbReference type="EMBL" id="KN819419">
    <property type="protein sequence ID" value="KIJ10047.1"/>
    <property type="molecule type" value="Genomic_DNA"/>
</dbReference>
<dbReference type="Proteomes" id="UP000053647">
    <property type="component" value="Unassembled WGS sequence"/>
</dbReference>
<proteinExistence type="predicted"/>
<reference evidence="2" key="2">
    <citation type="submission" date="2015-01" db="EMBL/GenBank/DDBJ databases">
        <title>Evolutionary Origins and Diversification of the Mycorrhizal Mutualists.</title>
        <authorList>
            <consortium name="DOE Joint Genome Institute"/>
            <consortium name="Mycorrhizal Genomics Consortium"/>
            <person name="Kohler A."/>
            <person name="Kuo A."/>
            <person name="Nagy L.G."/>
            <person name="Floudas D."/>
            <person name="Copeland A."/>
            <person name="Barry K.W."/>
            <person name="Cichocki N."/>
            <person name="Veneault-Fourrey C."/>
            <person name="LaButti K."/>
            <person name="Lindquist E.A."/>
            <person name="Lipzen A."/>
            <person name="Lundell T."/>
            <person name="Morin E."/>
            <person name="Murat C."/>
            <person name="Riley R."/>
            <person name="Ohm R."/>
            <person name="Sun H."/>
            <person name="Tunlid A."/>
            <person name="Henrissat B."/>
            <person name="Grigoriev I.V."/>
            <person name="Hibbett D.S."/>
            <person name="Martin F."/>
        </authorList>
    </citation>
    <scope>NUCLEOTIDE SEQUENCE [LARGE SCALE GENOMIC DNA]</scope>
    <source>
        <strain evidence="2">ATCC 200175</strain>
    </source>
</reference>
<accession>A0A0C9TQK7</accession>
<sequence>DRYEAFLRMSQQWRHLKMVKRAGRGHEPHGLGATAEGECAVLCPACPHPGKNLPSNFHEASLEERWIYGLFIAIDTNFRLKRKKVSKDSVDPSLSKGWAYFVEESAYKAHLESNNDTVQEKSTCSSHNTVNMADTKSNHSLAATGVGTVDCARHNMKLPTAVGDLQKGEKYVNMHYLVLSTLCHNSVDVLNISYDIACQWSKNLWQRVARFPLSMQLSHHDKHVTYFVPKFHLPAHIAKCQTTFSFNFRLGVGRTDGEAPERGWANINPAVSSTKEMGPGARRDILDDHFGHWNWKKVTLLRKMLLQKLKDTIPKRCEHRDALEELQAGLQEDHAEHVARWKVEVEAWESDPSKPNPLERSGETITLAAVHLELANEEAKDVGAVVLHEDCSASVLISTGLELKESQRRLKSDKAGQGIHATDNQEAKLVQRSNALQRCIDTWVKLQHLFMPVLSSARAKDAQNVEVVIPPDTFNLCLPSQIGWSFECPEMLQKIEWKLCYAQAHDALHSLRSNLRARSYVLKYKDRHLQGQGANTRAWNMLKGIEGHIEAMANKYGDAHKALVVLAPLLKETNWHVFFFFSCHLTRLIYNTDMRIEWCKARARAKRWEEEVKLLLEEMRRANEFFLWEAKQWDERGEPFSFEREWTFSALDEADLEGYRAYAKRQSALHRALAARNSSSWD</sequence>
<dbReference type="OrthoDB" id="3261436at2759"/>
<evidence type="ECO:0000313" key="1">
    <source>
        <dbReference type="EMBL" id="KIJ10047.1"/>
    </source>
</evidence>
<feature type="non-terminal residue" evidence="1">
    <location>
        <position position="682"/>
    </location>
</feature>
<gene>
    <name evidence="1" type="ORF">PAXINDRAFT_27756</name>
</gene>
<organism evidence="1 2">
    <name type="scientific">Paxillus involutus ATCC 200175</name>
    <dbReference type="NCBI Taxonomy" id="664439"/>
    <lineage>
        <taxon>Eukaryota</taxon>
        <taxon>Fungi</taxon>
        <taxon>Dikarya</taxon>
        <taxon>Basidiomycota</taxon>
        <taxon>Agaricomycotina</taxon>
        <taxon>Agaricomycetes</taxon>
        <taxon>Agaricomycetidae</taxon>
        <taxon>Boletales</taxon>
        <taxon>Paxilineae</taxon>
        <taxon>Paxillaceae</taxon>
        <taxon>Paxillus</taxon>
    </lineage>
</organism>
<dbReference type="InterPro" id="IPR040521">
    <property type="entry name" value="KDZ"/>
</dbReference>
<keyword evidence="2" id="KW-1185">Reference proteome</keyword>